<proteinExistence type="predicted"/>
<accession>A0A1I6EZC3</accession>
<reference evidence="2" key="1">
    <citation type="submission" date="2016-10" db="EMBL/GenBank/DDBJ databases">
        <authorList>
            <person name="Varghese N."/>
            <person name="Submissions S."/>
        </authorList>
    </citation>
    <scope>NUCLEOTIDE SEQUENCE [LARGE SCALE GENOMIC DNA]</scope>
    <source>
        <strain evidence="2">DSM 44232</strain>
    </source>
</reference>
<evidence type="ECO:0000313" key="1">
    <source>
        <dbReference type="EMBL" id="SFR22892.1"/>
    </source>
</evidence>
<dbReference type="EMBL" id="FOYL01000006">
    <property type="protein sequence ID" value="SFR22892.1"/>
    <property type="molecule type" value="Genomic_DNA"/>
</dbReference>
<dbReference type="STRING" id="84724.SAMN04488564_106403"/>
<dbReference type="OrthoDB" id="4068442at2"/>
<organism evidence="1 2">
    <name type="scientific">Lentzea waywayandensis</name>
    <dbReference type="NCBI Taxonomy" id="84724"/>
    <lineage>
        <taxon>Bacteria</taxon>
        <taxon>Bacillati</taxon>
        <taxon>Actinomycetota</taxon>
        <taxon>Actinomycetes</taxon>
        <taxon>Pseudonocardiales</taxon>
        <taxon>Pseudonocardiaceae</taxon>
        <taxon>Lentzea</taxon>
    </lineage>
</organism>
<name>A0A1I6EZC3_9PSEU</name>
<sequence length="407" mass="43045">MLVSLTRIGASRQGLDKAFAVVGTTHDAAAHALSRADLRLGGRQVGVTAGTQGLFSLRLPLSWLGTRPARDDLFTELGTLLDAVAAIVERAGGALVSAGVAPQRTKAVPGGDVHVLEVLSSVEQEVLCNVLRSWVPTLIALTGTGTTTGAAPPDRIGSRWLAGSNAHLSTRFLASTARNHLDRVKAELRRKDGVAQLDRMDVSPADLPDGGLAVVVRCTDAAVTLAGVRAQALLMSALAMHARRLVRDGRRAGHQPQRLLEENRARAITDGMRARFEVEDRKRGSVRGKRPARESARRLLRDLCVEFRNLDADPAELAPFLLALDLPGLGLRGGAAERDLLARWAGAGDAELLSRCRSALTNPAPGGPLLAELTSSAPGRVAVVLGEWRRGIAEAGTGRAARRGDEA</sequence>
<evidence type="ECO:0000313" key="2">
    <source>
        <dbReference type="Proteomes" id="UP000198583"/>
    </source>
</evidence>
<dbReference type="RefSeq" id="WP_093599015.1">
    <property type="nucleotide sequence ID" value="NZ_FOYL01000006.1"/>
</dbReference>
<gene>
    <name evidence="1" type="ORF">SAMN04488564_106403</name>
</gene>
<dbReference type="AlphaFoldDB" id="A0A1I6EZC3"/>
<protein>
    <submittedName>
        <fullName evidence="1">Uncharacterized protein</fullName>
    </submittedName>
</protein>
<keyword evidence="2" id="KW-1185">Reference proteome</keyword>
<dbReference type="Gene3D" id="3.30.590.20">
    <property type="match status" value="1"/>
</dbReference>
<dbReference type="Proteomes" id="UP000198583">
    <property type="component" value="Unassembled WGS sequence"/>
</dbReference>